<dbReference type="OrthoDB" id="4447445at2"/>
<feature type="signal peptide" evidence="4">
    <location>
        <begin position="1"/>
        <end position="22"/>
    </location>
</feature>
<dbReference type="SUPFAM" id="SSF53474">
    <property type="entry name" value="alpha/beta-Hydrolases"/>
    <property type="match status" value="1"/>
</dbReference>
<feature type="chain" id="PRO_5038925675" evidence="4">
    <location>
        <begin position="23"/>
        <end position="488"/>
    </location>
</feature>
<evidence type="ECO:0000256" key="4">
    <source>
        <dbReference type="SAM" id="SignalP"/>
    </source>
</evidence>
<evidence type="ECO:0000313" key="6">
    <source>
        <dbReference type="EMBL" id="SDM73756.1"/>
    </source>
</evidence>
<proteinExistence type="inferred from homology"/>
<evidence type="ECO:0000256" key="2">
    <source>
        <dbReference type="ARBA" id="ARBA00022729"/>
    </source>
</evidence>
<evidence type="ECO:0000259" key="5">
    <source>
        <dbReference type="Pfam" id="PF08386"/>
    </source>
</evidence>
<dbReference type="eggNOG" id="COG0596">
    <property type="taxonomic scope" value="Bacteria"/>
</dbReference>
<dbReference type="Gene3D" id="3.40.50.1820">
    <property type="entry name" value="alpha/beta hydrolase"/>
    <property type="match status" value="1"/>
</dbReference>
<dbReference type="Proteomes" id="UP000183376">
    <property type="component" value="Chromosome I"/>
</dbReference>
<dbReference type="InterPro" id="IPR013595">
    <property type="entry name" value="Pept_S33_TAP-like_C"/>
</dbReference>
<keyword evidence="3" id="KW-0378">Hydrolase</keyword>
<dbReference type="Pfam" id="PF08386">
    <property type="entry name" value="Abhydrolase_4"/>
    <property type="match status" value="1"/>
</dbReference>
<keyword evidence="2 4" id="KW-0732">Signal</keyword>
<dbReference type="PANTHER" id="PTHR43248">
    <property type="entry name" value="2-SUCCINYL-6-HYDROXY-2,4-CYCLOHEXADIENE-1-CARBOXYLATE SYNTHASE"/>
    <property type="match status" value="1"/>
</dbReference>
<keyword evidence="7" id="KW-1185">Reference proteome</keyword>
<evidence type="ECO:0000313" key="7">
    <source>
        <dbReference type="Proteomes" id="UP000183376"/>
    </source>
</evidence>
<dbReference type="AlphaFoldDB" id="A0A1G9VNT5"/>
<accession>A0A1G9VNT5</accession>
<dbReference type="RefSeq" id="WP_030429387.1">
    <property type="nucleotide sequence ID" value="NZ_JOEF01000007.1"/>
</dbReference>
<dbReference type="STRING" id="211114.SAMN04489726_3141"/>
<comment type="similarity">
    <text evidence="1">Belongs to the peptidase S33 family.</text>
</comment>
<evidence type="ECO:0000256" key="3">
    <source>
        <dbReference type="ARBA" id="ARBA00022801"/>
    </source>
</evidence>
<dbReference type="InterPro" id="IPR051601">
    <property type="entry name" value="Serine_prot/Carboxylest_S33"/>
</dbReference>
<protein>
    <submittedName>
        <fullName evidence="6">TAP-like protein</fullName>
    </submittedName>
</protein>
<dbReference type="InterPro" id="IPR029058">
    <property type="entry name" value="AB_hydrolase_fold"/>
</dbReference>
<gene>
    <name evidence="6" type="ORF">SAMN04489726_3141</name>
</gene>
<sequence>MRKTLPIAVAFAIAATAVPGLAQGATPGSSVKWGECPAGVHAPGMQCANLDVPLDHRKPDGQKIHVAISRLASKNPAKRRGVLLTNPGGPGGFGLDFPALLAALGLPQSVLDSYDIIGFDPRGVGRSTPVTCNLTQDQQYRGNVPPYARDAAEVAKHAEQAKIFAKQCAESKTAYMLPHTTTANTARDMDRIREALGEKKISFIGYSYGTHLGAVYATLFPQRGDRVVLDSSLVPAGLDAEGGRLFARGLEDRFPDFATFAAAHPEYGLGSTPEQVRAKYSDLAARLDRAPVQGVDGSAFRLLTFGYTYSDGQFPALVETWRALDKDKPLPPTPAPQDLDNKVSSHHYVICNDSRWPRSVESYQRDVAADRVRYPLFGAAAANIRPCAFWQSEPLEPPVRVGDRGPSNVLIAQNTRDPGTPLVGAQQMRRALGDRARMVTADQGGHGVYVFAPNKCANDAVTAFLTEGKRPARDIVCAAEPVSASAGR</sequence>
<dbReference type="GO" id="GO:0016787">
    <property type="term" value="F:hydrolase activity"/>
    <property type="evidence" value="ECO:0007669"/>
    <property type="project" value="UniProtKB-KW"/>
</dbReference>
<feature type="domain" description="Peptidase S33 tripeptidyl aminopeptidase-like C-terminal" evidence="5">
    <location>
        <begin position="374"/>
        <end position="477"/>
    </location>
</feature>
<dbReference type="EMBL" id="LT629701">
    <property type="protein sequence ID" value="SDM73756.1"/>
    <property type="molecule type" value="Genomic_DNA"/>
</dbReference>
<name>A0A1G9VNT5_ALLAB</name>
<organism evidence="6 7">
    <name type="scientific">Allokutzneria albata</name>
    <name type="common">Kibdelosporangium albatum</name>
    <dbReference type="NCBI Taxonomy" id="211114"/>
    <lineage>
        <taxon>Bacteria</taxon>
        <taxon>Bacillati</taxon>
        <taxon>Actinomycetota</taxon>
        <taxon>Actinomycetes</taxon>
        <taxon>Pseudonocardiales</taxon>
        <taxon>Pseudonocardiaceae</taxon>
        <taxon>Allokutzneria</taxon>
    </lineage>
</organism>
<evidence type="ECO:0000256" key="1">
    <source>
        <dbReference type="ARBA" id="ARBA00010088"/>
    </source>
</evidence>
<dbReference type="PANTHER" id="PTHR43248:SF29">
    <property type="entry name" value="TRIPEPTIDYL AMINOPEPTIDASE"/>
    <property type="match status" value="1"/>
</dbReference>
<reference evidence="6 7" key="1">
    <citation type="submission" date="2016-10" db="EMBL/GenBank/DDBJ databases">
        <authorList>
            <person name="de Groot N.N."/>
        </authorList>
    </citation>
    <scope>NUCLEOTIDE SEQUENCE [LARGE SCALE GENOMIC DNA]</scope>
    <source>
        <strain evidence="6 7">DSM 44149</strain>
    </source>
</reference>